<dbReference type="SUPFAM" id="SSF49899">
    <property type="entry name" value="Concanavalin A-like lectins/glucanases"/>
    <property type="match status" value="1"/>
</dbReference>
<feature type="domain" description="Legume lectin" evidence="3">
    <location>
        <begin position="6"/>
        <end position="141"/>
    </location>
</feature>
<protein>
    <recommendedName>
        <fullName evidence="3">Legume lectin domain-containing protein</fullName>
    </recommendedName>
</protein>
<dbReference type="GO" id="GO:0030246">
    <property type="term" value="F:carbohydrate binding"/>
    <property type="evidence" value="ECO:0007669"/>
    <property type="project" value="UniProtKB-KW"/>
</dbReference>
<gene>
    <name evidence="4" type="ORF">VNO78_21691</name>
</gene>
<evidence type="ECO:0000313" key="5">
    <source>
        <dbReference type="Proteomes" id="UP001386955"/>
    </source>
</evidence>
<organism evidence="4 5">
    <name type="scientific">Psophocarpus tetragonolobus</name>
    <name type="common">Winged bean</name>
    <name type="synonym">Dolichos tetragonolobus</name>
    <dbReference type="NCBI Taxonomy" id="3891"/>
    <lineage>
        <taxon>Eukaryota</taxon>
        <taxon>Viridiplantae</taxon>
        <taxon>Streptophyta</taxon>
        <taxon>Embryophyta</taxon>
        <taxon>Tracheophyta</taxon>
        <taxon>Spermatophyta</taxon>
        <taxon>Magnoliopsida</taxon>
        <taxon>eudicotyledons</taxon>
        <taxon>Gunneridae</taxon>
        <taxon>Pentapetalae</taxon>
        <taxon>rosids</taxon>
        <taxon>fabids</taxon>
        <taxon>Fabales</taxon>
        <taxon>Fabaceae</taxon>
        <taxon>Papilionoideae</taxon>
        <taxon>50 kb inversion clade</taxon>
        <taxon>NPAAA clade</taxon>
        <taxon>indigoferoid/millettioid clade</taxon>
        <taxon>Phaseoleae</taxon>
        <taxon>Psophocarpus</taxon>
    </lineage>
</organism>
<reference evidence="4 5" key="1">
    <citation type="submission" date="2024-01" db="EMBL/GenBank/DDBJ databases">
        <title>The genomes of 5 underutilized Papilionoideae crops provide insights into root nodulation and disease resistanc.</title>
        <authorList>
            <person name="Jiang F."/>
        </authorList>
    </citation>
    <scope>NUCLEOTIDE SEQUENCE [LARGE SCALE GENOMIC DNA]</scope>
    <source>
        <strain evidence="4">DUOXIRENSHENG_FW03</strain>
        <tissue evidence="4">Leaves</tissue>
    </source>
</reference>
<dbReference type="InterPro" id="IPR019825">
    <property type="entry name" value="Lectin_legB_Mn/Ca_BS"/>
</dbReference>
<comment type="caution">
    <text evidence="4">The sequence shown here is derived from an EMBL/GenBank/DDBJ whole genome shotgun (WGS) entry which is preliminary data.</text>
</comment>
<dbReference type="Pfam" id="PF00139">
    <property type="entry name" value="Lectin_legB"/>
    <property type="match status" value="1"/>
</dbReference>
<evidence type="ECO:0000313" key="4">
    <source>
        <dbReference type="EMBL" id="KAK7393183.1"/>
    </source>
</evidence>
<evidence type="ECO:0000259" key="3">
    <source>
        <dbReference type="Pfam" id="PF00139"/>
    </source>
</evidence>
<sequence>MPVWNSIGRALYAEAVHIWDNTTGNVASFETRFSFSIRQPFPHPSNGFAFVMAPPNTKPGDGGGSLGIFKPPFAYHVLAVEFDTFRNSWDPPQVPHIGIDVNSIISTKTLPFQFDNGGVGIVVIKYDASTKILNVALVGFSATTGDSSGEQAAAPETHDFISSSFSSSLPETNNVKANVDTGGLCFIFRQHHNEESSNMQTSPIKTSHVATATGNHGSTVNHSPKFMQKTNKERTAPHHAAIIGNFLRKNNAQTSGKHITTCGKHYEKDAAKWREYNNIVLSSKAYQNGVSLPMGSG</sequence>
<dbReference type="InterPro" id="IPR050258">
    <property type="entry name" value="Leguminous_Lectin"/>
</dbReference>
<dbReference type="PROSITE" id="PS00307">
    <property type="entry name" value="LECTIN_LEGUME_BETA"/>
    <property type="match status" value="1"/>
</dbReference>
<dbReference type="InterPro" id="IPR013320">
    <property type="entry name" value="ConA-like_dom_sf"/>
</dbReference>
<dbReference type="AlphaFoldDB" id="A0AAN9SFN0"/>
<dbReference type="EMBL" id="JAYMYS010000005">
    <property type="protein sequence ID" value="KAK7393183.1"/>
    <property type="molecule type" value="Genomic_DNA"/>
</dbReference>
<dbReference type="PANTHER" id="PTHR32401">
    <property type="entry name" value="CONCANAVALIN A-LIKE LECTIN FAMILY PROTEIN"/>
    <property type="match status" value="1"/>
</dbReference>
<dbReference type="CDD" id="cd06899">
    <property type="entry name" value="lectin_legume_LecRK_Arcelin_ConA"/>
    <property type="match status" value="1"/>
</dbReference>
<evidence type="ECO:0000256" key="1">
    <source>
        <dbReference type="ARBA" id="ARBA00007606"/>
    </source>
</evidence>
<name>A0AAN9SFN0_PSOTE</name>
<comment type="similarity">
    <text evidence="1">Belongs to the leguminous lectin family.</text>
</comment>
<evidence type="ECO:0000256" key="2">
    <source>
        <dbReference type="ARBA" id="ARBA00022734"/>
    </source>
</evidence>
<accession>A0AAN9SFN0</accession>
<dbReference type="Proteomes" id="UP001386955">
    <property type="component" value="Unassembled WGS sequence"/>
</dbReference>
<dbReference type="PANTHER" id="PTHR32401:SF45">
    <property type="entry name" value="LECTIN"/>
    <property type="match status" value="1"/>
</dbReference>
<proteinExistence type="inferred from homology"/>
<keyword evidence="2" id="KW-0430">Lectin</keyword>
<dbReference type="Gene3D" id="2.60.120.200">
    <property type="match status" value="1"/>
</dbReference>
<dbReference type="InterPro" id="IPR001220">
    <property type="entry name" value="Legume_lectin_dom"/>
</dbReference>
<keyword evidence="5" id="KW-1185">Reference proteome</keyword>